<gene>
    <name evidence="34" type="primary">CD36</name>
</gene>
<name>A0AAY4CFS2_9TELE</name>
<evidence type="ECO:0000256" key="15">
    <source>
        <dbReference type="ARBA" id="ARBA00022692"/>
    </source>
</evidence>
<evidence type="ECO:0000256" key="17">
    <source>
        <dbReference type="ARBA" id="ARBA00022889"/>
    </source>
</evidence>
<evidence type="ECO:0000256" key="9">
    <source>
        <dbReference type="ARBA" id="ARBA00004651"/>
    </source>
</evidence>
<dbReference type="GO" id="GO:0005044">
    <property type="term" value="F:scavenger receptor activity"/>
    <property type="evidence" value="ECO:0007669"/>
    <property type="project" value="TreeGrafter"/>
</dbReference>
<dbReference type="PANTHER" id="PTHR11923:SF12">
    <property type="entry name" value="PLATELET GLYCOPROTEIN 4"/>
    <property type="match status" value="1"/>
</dbReference>
<keyword evidence="18 33" id="KW-1133">Transmembrane helix</keyword>
<evidence type="ECO:0000256" key="2">
    <source>
        <dbReference type="ARBA" id="ARBA00000626"/>
    </source>
</evidence>
<evidence type="ECO:0000256" key="7">
    <source>
        <dbReference type="ARBA" id="ARBA00004285"/>
    </source>
</evidence>
<keyword evidence="13" id="KW-1003">Cell membrane</keyword>
<reference evidence="34" key="3">
    <citation type="submission" date="2025-09" db="UniProtKB">
        <authorList>
            <consortium name="Ensembl"/>
        </authorList>
    </citation>
    <scope>IDENTIFICATION</scope>
</reference>
<dbReference type="GO" id="GO:0005901">
    <property type="term" value="C:caveola"/>
    <property type="evidence" value="ECO:0007669"/>
    <property type="project" value="TreeGrafter"/>
</dbReference>
<comment type="catalytic activity">
    <reaction evidence="27">
        <text>tetracosanoate(out) = tetracosanoate(in)</text>
        <dbReference type="Rhea" id="RHEA:45260"/>
        <dbReference type="ChEBI" id="CHEBI:31014"/>
    </reaction>
    <physiologicalReaction direction="left-to-right" evidence="27">
        <dbReference type="Rhea" id="RHEA:45261"/>
    </physiologicalReaction>
</comment>
<evidence type="ECO:0000256" key="8">
    <source>
        <dbReference type="ARBA" id="ARBA00004555"/>
    </source>
</evidence>
<evidence type="ECO:0000313" key="35">
    <source>
        <dbReference type="Proteomes" id="UP000694580"/>
    </source>
</evidence>
<evidence type="ECO:0000256" key="25">
    <source>
        <dbReference type="ARBA" id="ARBA00023180"/>
    </source>
</evidence>
<evidence type="ECO:0000256" key="21">
    <source>
        <dbReference type="ARBA" id="ARBA00023136"/>
    </source>
</evidence>
<keyword evidence="22" id="KW-0564">Palmitate</keyword>
<evidence type="ECO:0000256" key="14">
    <source>
        <dbReference type="ARBA" id="ARBA00022499"/>
    </source>
</evidence>
<dbReference type="GeneID" id="114765176"/>
<keyword evidence="23 32" id="KW-1015">Disulfide bond</keyword>
<evidence type="ECO:0000256" key="5">
    <source>
        <dbReference type="ARBA" id="ARBA00001892"/>
    </source>
</evidence>
<keyword evidence="15 33" id="KW-0812">Transmembrane</keyword>
<evidence type="ECO:0000256" key="22">
    <source>
        <dbReference type="ARBA" id="ARBA00023139"/>
    </source>
</evidence>
<feature type="disulfide bond" evidence="32">
    <location>
        <begin position="237"/>
        <end position="305"/>
    </location>
</feature>
<evidence type="ECO:0000256" key="3">
    <source>
        <dbReference type="ARBA" id="ARBA00000934"/>
    </source>
</evidence>
<dbReference type="GO" id="GO:0007155">
    <property type="term" value="P:cell adhesion"/>
    <property type="evidence" value="ECO:0007669"/>
    <property type="project" value="UniProtKB-KW"/>
</dbReference>
<dbReference type="GO" id="GO:0150094">
    <property type="term" value="P:amyloid-beta clearance by cellular catabolic process"/>
    <property type="evidence" value="ECO:0007669"/>
    <property type="project" value="TreeGrafter"/>
</dbReference>
<evidence type="ECO:0000256" key="26">
    <source>
        <dbReference type="ARBA" id="ARBA00023288"/>
    </source>
</evidence>
<comment type="subcellular location">
    <subcellularLocation>
        <location evidence="6">Apical cell membrane</location>
    </subcellularLocation>
    <subcellularLocation>
        <location evidence="9">Cell membrane</location>
        <topology evidence="9">Multi-pass membrane protein</topology>
    </subcellularLocation>
    <subcellularLocation>
        <location evidence="8">Golgi apparatus</location>
    </subcellularLocation>
    <subcellularLocation>
        <location evidence="7">Membrane raft</location>
    </subcellularLocation>
</comment>
<evidence type="ECO:0000256" key="20">
    <source>
        <dbReference type="ARBA" id="ARBA00023055"/>
    </source>
</evidence>
<dbReference type="GO" id="GO:0005041">
    <property type="term" value="F:low-density lipoprotein particle receptor activity"/>
    <property type="evidence" value="ECO:0007669"/>
    <property type="project" value="TreeGrafter"/>
</dbReference>
<proteinExistence type="inferred from homology"/>
<dbReference type="Proteomes" id="UP000694580">
    <property type="component" value="Chromosome 15"/>
</dbReference>
<keyword evidence="19" id="KW-0333">Golgi apparatus</keyword>
<dbReference type="InterPro" id="IPR005428">
    <property type="entry name" value="CD36/SCARB1/SNMP1"/>
</dbReference>
<keyword evidence="24" id="KW-0675">Receptor</keyword>
<evidence type="ECO:0000256" key="28">
    <source>
        <dbReference type="ARBA" id="ARBA00029966"/>
    </source>
</evidence>
<comment type="catalytic activity">
    <reaction evidence="2">
        <text>(9Z)-octadecenoate(out) = (9Z)-octadecenoate(in)</text>
        <dbReference type="Rhea" id="RHEA:33655"/>
        <dbReference type="ChEBI" id="CHEBI:30823"/>
    </reaction>
    <physiologicalReaction direction="left-to-right" evidence="2">
        <dbReference type="Rhea" id="RHEA:33656"/>
    </physiologicalReaction>
</comment>
<evidence type="ECO:0000256" key="12">
    <source>
        <dbReference type="ARBA" id="ARBA00022448"/>
    </source>
</evidence>
<dbReference type="PANTHER" id="PTHR11923">
    <property type="entry name" value="SCAVENGER RECEPTOR CLASS B TYPE-1 SR-B1"/>
    <property type="match status" value="1"/>
</dbReference>
<evidence type="ECO:0000256" key="33">
    <source>
        <dbReference type="SAM" id="Phobius"/>
    </source>
</evidence>
<feature type="disulfide bond" evidence="32">
    <location>
        <begin position="266"/>
        <end position="327"/>
    </location>
</feature>
<evidence type="ECO:0000256" key="1">
    <source>
        <dbReference type="ARBA" id="ARBA00000542"/>
    </source>
</evidence>
<evidence type="ECO:0000256" key="27">
    <source>
        <dbReference type="ARBA" id="ARBA00023949"/>
    </source>
</evidence>
<sequence length="469" mass="51676">MGCRCDTKTGLIVGAVLAGVAALLGAILIPVGNMIIESTVKKETVLEQGTTAYETWTSVETPVYRQFWIYNVQNPWEVVQEGAKPIVQEKGPYTYRTRYLMKENITANSNNTVSFSLPSGAIFEPGLSVGSEQDVMVIINIAVAAAYSLIPQGLHFILNTMINNSGVSLFQNRTVHELLWGYTDPTIGSVIGVFYPYNDTYDGPYNVFSGKDDISKVALIDRWRGHASLPFWDDNYCDMINGSDASSFPPFVDKKKTLYFFSSDICRSVMGEFTGSVDLKGIEVYRYMLPKMTLAAPTVNPDNMCYCKDPVLTLNCTVAGVLDISSCRDGTPILISLPHFLHGSPELVEALVGLNPNEDHHSTFLDVEPITGFTLNFAKRLQVNIMYGPSKVIEILQKVQNNTIIPILWLNETATLDDATADRLKGELFSRVEMLEAVQISLMVIGVVLCVAFGVAACVVKRKSRNSLA</sequence>
<dbReference type="GO" id="GO:0042953">
    <property type="term" value="P:lipoprotein transport"/>
    <property type="evidence" value="ECO:0007669"/>
    <property type="project" value="TreeGrafter"/>
</dbReference>
<dbReference type="Pfam" id="PF01130">
    <property type="entry name" value="CD36"/>
    <property type="match status" value="1"/>
</dbReference>
<dbReference type="GO" id="GO:0005794">
    <property type="term" value="C:Golgi apparatus"/>
    <property type="evidence" value="ECO:0007669"/>
    <property type="project" value="UniProtKB-SubCell"/>
</dbReference>
<organism evidence="34 35">
    <name type="scientific">Denticeps clupeoides</name>
    <name type="common">denticle herring</name>
    <dbReference type="NCBI Taxonomy" id="299321"/>
    <lineage>
        <taxon>Eukaryota</taxon>
        <taxon>Metazoa</taxon>
        <taxon>Chordata</taxon>
        <taxon>Craniata</taxon>
        <taxon>Vertebrata</taxon>
        <taxon>Euteleostomi</taxon>
        <taxon>Actinopterygii</taxon>
        <taxon>Neopterygii</taxon>
        <taxon>Teleostei</taxon>
        <taxon>Clupei</taxon>
        <taxon>Clupeiformes</taxon>
        <taxon>Denticipitoidei</taxon>
        <taxon>Denticipitidae</taxon>
        <taxon>Denticeps</taxon>
    </lineage>
</organism>
<accession>A0AAY4CFS2</accession>
<dbReference type="GO" id="GO:0006898">
    <property type="term" value="P:receptor-mediated endocytosis"/>
    <property type="evidence" value="ECO:0007669"/>
    <property type="project" value="TreeGrafter"/>
</dbReference>
<dbReference type="PRINTS" id="PR01610">
    <property type="entry name" value="CD36ANTIGEN"/>
</dbReference>
<dbReference type="GO" id="GO:0016324">
    <property type="term" value="C:apical plasma membrane"/>
    <property type="evidence" value="ECO:0007669"/>
    <property type="project" value="UniProtKB-SubCell"/>
</dbReference>
<reference evidence="34" key="2">
    <citation type="submission" date="2025-08" db="UniProtKB">
        <authorList>
            <consortium name="Ensembl"/>
        </authorList>
    </citation>
    <scope>IDENTIFICATION</scope>
</reference>
<evidence type="ECO:0000256" key="19">
    <source>
        <dbReference type="ARBA" id="ARBA00023034"/>
    </source>
</evidence>
<evidence type="ECO:0000313" key="34">
    <source>
        <dbReference type="Ensembl" id="ENSDCDP00010031952.1"/>
    </source>
</evidence>
<dbReference type="GO" id="GO:0030169">
    <property type="term" value="F:low-density lipoprotein particle binding"/>
    <property type="evidence" value="ECO:0007669"/>
    <property type="project" value="TreeGrafter"/>
</dbReference>
<evidence type="ECO:0000256" key="31">
    <source>
        <dbReference type="ARBA" id="ARBA00032780"/>
    </source>
</evidence>
<reference evidence="34 35" key="1">
    <citation type="submission" date="2020-06" db="EMBL/GenBank/DDBJ databases">
        <authorList>
            <consortium name="Wellcome Sanger Institute Data Sharing"/>
        </authorList>
    </citation>
    <scope>NUCLEOTIDE SEQUENCE [LARGE SCALE GENOMIC DNA]</scope>
</reference>
<keyword evidence="20" id="KW-0445">Lipid transport</keyword>
<protein>
    <recommendedName>
        <fullName evidence="11">Platelet glycoprotein 4</fullName>
    </recommendedName>
    <alternativeName>
        <fullName evidence="31">Glycoprotein IIIb</fullName>
    </alternativeName>
    <alternativeName>
        <fullName evidence="29">PAS IV</fullName>
    </alternativeName>
    <alternativeName>
        <fullName evidence="30">PAS-4</fullName>
    </alternativeName>
    <alternativeName>
        <fullName evidence="28">Platelet glycoprotein IV</fullName>
    </alternativeName>
</protein>
<keyword evidence="14" id="KW-1017">Isopeptide bond</keyword>
<evidence type="ECO:0000256" key="32">
    <source>
        <dbReference type="PIRSR" id="PIRSR605428-52"/>
    </source>
</evidence>
<dbReference type="PRINTS" id="PR01609">
    <property type="entry name" value="CD36FAMILY"/>
</dbReference>
<dbReference type="GO" id="GO:0019915">
    <property type="term" value="P:lipid storage"/>
    <property type="evidence" value="ECO:0007669"/>
    <property type="project" value="TreeGrafter"/>
</dbReference>
<evidence type="ECO:0000256" key="29">
    <source>
        <dbReference type="ARBA" id="ARBA00031821"/>
    </source>
</evidence>
<evidence type="ECO:0000256" key="30">
    <source>
        <dbReference type="ARBA" id="ARBA00032188"/>
    </source>
</evidence>
<evidence type="ECO:0000256" key="16">
    <source>
        <dbReference type="ARBA" id="ARBA00022843"/>
    </source>
</evidence>
<evidence type="ECO:0000256" key="13">
    <source>
        <dbReference type="ARBA" id="ARBA00022475"/>
    </source>
</evidence>
<comment type="catalytic activity">
    <reaction evidence="5">
        <text>butanoate(out) = butanoate(in)</text>
        <dbReference type="Rhea" id="RHEA:45248"/>
        <dbReference type="ChEBI" id="CHEBI:17968"/>
    </reaction>
    <physiologicalReaction direction="left-to-right" evidence="5">
        <dbReference type="Rhea" id="RHEA:45249"/>
    </physiologicalReaction>
</comment>
<keyword evidence="35" id="KW-1185">Reference proteome</keyword>
<keyword evidence="21 33" id="KW-0472">Membrane</keyword>
<evidence type="ECO:0000256" key="18">
    <source>
        <dbReference type="ARBA" id="ARBA00022989"/>
    </source>
</evidence>
<feature type="transmembrane region" description="Helical" evidence="33">
    <location>
        <begin position="440"/>
        <end position="460"/>
    </location>
</feature>
<keyword evidence="25" id="KW-0325">Glycoprotein</keyword>
<evidence type="ECO:0000256" key="24">
    <source>
        <dbReference type="ARBA" id="ARBA00023170"/>
    </source>
</evidence>
<evidence type="ECO:0000256" key="11">
    <source>
        <dbReference type="ARBA" id="ARBA00020772"/>
    </source>
</evidence>
<keyword evidence="16" id="KW-0832">Ubl conjugation</keyword>
<dbReference type="InterPro" id="IPR002159">
    <property type="entry name" value="CD36_fam"/>
</dbReference>
<dbReference type="RefSeq" id="XP_028811097.1">
    <property type="nucleotide sequence ID" value="XM_028955264.1"/>
</dbReference>
<dbReference type="AlphaFoldDB" id="A0AAY4CFS2"/>
<feature type="disulfide bond" evidence="32">
    <location>
        <begin position="307"/>
        <end position="316"/>
    </location>
</feature>
<keyword evidence="12" id="KW-0813">Transport</keyword>
<dbReference type="GO" id="GO:0034383">
    <property type="term" value="P:low-density lipoprotein particle clearance"/>
    <property type="evidence" value="ECO:0007669"/>
    <property type="project" value="TreeGrafter"/>
</dbReference>
<comment type="catalytic activity">
    <reaction evidence="1">
        <text>(9Z,12Z)-octadecadienoate(out) = (9Z,12Z)-octadecadienoate(in)</text>
        <dbReference type="Rhea" id="RHEA:45264"/>
        <dbReference type="ChEBI" id="CHEBI:30245"/>
    </reaction>
    <physiologicalReaction direction="left-to-right" evidence="1">
        <dbReference type="Rhea" id="RHEA:45265"/>
    </physiologicalReaction>
</comment>
<dbReference type="GO" id="GO:0009986">
    <property type="term" value="C:cell surface"/>
    <property type="evidence" value="ECO:0007669"/>
    <property type="project" value="TreeGrafter"/>
</dbReference>
<comment type="catalytic activity">
    <reaction evidence="4">
        <text>tetradecanoate(out) = tetradecanoate(in)</text>
        <dbReference type="Rhea" id="RHEA:45252"/>
        <dbReference type="ChEBI" id="CHEBI:30807"/>
    </reaction>
    <physiologicalReaction direction="left-to-right" evidence="4">
        <dbReference type="Rhea" id="RHEA:45253"/>
    </physiologicalReaction>
</comment>
<comment type="similarity">
    <text evidence="10">Belongs to the CD36 family.</text>
</comment>
<keyword evidence="26" id="KW-0449">Lipoprotein</keyword>
<dbReference type="Ensembl" id="ENSDCDT00010039587.1">
    <property type="protein sequence ID" value="ENSDCDP00010031952.1"/>
    <property type="gene ID" value="ENSDCDG00010020235.1"/>
</dbReference>
<keyword evidence="17" id="KW-0130">Cell adhesion</keyword>
<evidence type="ECO:0000256" key="23">
    <source>
        <dbReference type="ARBA" id="ARBA00023157"/>
    </source>
</evidence>
<feature type="transmembrane region" description="Helical" evidence="33">
    <location>
        <begin position="12"/>
        <end position="36"/>
    </location>
</feature>
<evidence type="ECO:0000256" key="6">
    <source>
        <dbReference type="ARBA" id="ARBA00004221"/>
    </source>
</evidence>
<evidence type="ECO:0000256" key="10">
    <source>
        <dbReference type="ARBA" id="ARBA00010532"/>
    </source>
</evidence>
<comment type="catalytic activity">
    <reaction evidence="3">
        <text>hexadecanoate(out) = hexadecanoate(in)</text>
        <dbReference type="Rhea" id="RHEA:45256"/>
        <dbReference type="ChEBI" id="CHEBI:7896"/>
    </reaction>
    <physiologicalReaction direction="left-to-right" evidence="3">
        <dbReference type="Rhea" id="RHEA:45257"/>
    </physiologicalReaction>
</comment>
<evidence type="ECO:0000256" key="4">
    <source>
        <dbReference type="ARBA" id="ARBA00000996"/>
    </source>
</evidence>
<dbReference type="GeneTree" id="ENSGT00940000153372"/>
<dbReference type="GO" id="GO:0044539">
    <property type="term" value="P:long-chain fatty acid import into cell"/>
    <property type="evidence" value="ECO:0007669"/>
    <property type="project" value="TreeGrafter"/>
</dbReference>